<organism evidence="2 3">
    <name type="scientific">Jezberella montanilacus</name>
    <dbReference type="NCBI Taxonomy" id="323426"/>
    <lineage>
        <taxon>Bacteria</taxon>
        <taxon>Pseudomonadati</taxon>
        <taxon>Pseudomonadota</taxon>
        <taxon>Betaproteobacteria</taxon>
        <taxon>Burkholderiales</taxon>
        <taxon>Alcaligenaceae</taxon>
        <taxon>Jezberella</taxon>
    </lineage>
</organism>
<keyword evidence="1" id="KW-0812">Transmembrane</keyword>
<dbReference type="Proteomes" id="UP000238308">
    <property type="component" value="Unassembled WGS sequence"/>
</dbReference>
<keyword evidence="1" id="KW-1133">Transmembrane helix</keyword>
<feature type="transmembrane region" description="Helical" evidence="1">
    <location>
        <begin position="43"/>
        <end position="66"/>
    </location>
</feature>
<keyword evidence="1" id="KW-0472">Membrane</keyword>
<name>A0A2T0XBY4_9BURK</name>
<evidence type="ECO:0000256" key="1">
    <source>
        <dbReference type="SAM" id="Phobius"/>
    </source>
</evidence>
<dbReference type="AlphaFoldDB" id="A0A2T0XBY4"/>
<evidence type="ECO:0000313" key="3">
    <source>
        <dbReference type="Proteomes" id="UP000238308"/>
    </source>
</evidence>
<comment type="caution">
    <text evidence="2">The sequence shown here is derived from an EMBL/GenBank/DDBJ whole genome shotgun (WGS) entry which is preliminary data.</text>
</comment>
<proteinExistence type="predicted"/>
<protein>
    <submittedName>
        <fullName evidence="2">Uncharacterized protein</fullName>
    </submittedName>
</protein>
<accession>A0A2T0XBY4</accession>
<keyword evidence="3" id="KW-1185">Reference proteome</keyword>
<evidence type="ECO:0000313" key="2">
    <source>
        <dbReference type="EMBL" id="PRY96451.1"/>
    </source>
</evidence>
<gene>
    <name evidence="2" type="ORF">BCM14_2689</name>
</gene>
<reference evidence="2 3" key="1">
    <citation type="submission" date="2018-03" db="EMBL/GenBank/DDBJ databases">
        <title>Genomic Encyclopedia of Type Strains, Phase III (KMG-III): the genomes of soil and plant-associated and newly described type strains.</title>
        <authorList>
            <person name="Whitman W."/>
        </authorList>
    </citation>
    <scope>NUCLEOTIDE SEQUENCE [LARGE SCALE GENOMIC DNA]</scope>
    <source>
        <strain evidence="2 3">MWH-P2sevCIIIb</strain>
    </source>
</reference>
<dbReference type="EMBL" id="PVTV01000017">
    <property type="protein sequence ID" value="PRY96451.1"/>
    <property type="molecule type" value="Genomic_DNA"/>
</dbReference>
<sequence length="70" mass="7657">MAPNMNEPQIPNDAPIVFLLTKVEINLSGVGGLEHHRAHDSELLWAILAAMGTLSTLLILSTFYIASRWG</sequence>